<dbReference type="PANTHER" id="PTHR31157:SF1">
    <property type="entry name" value="SCP DOMAIN-CONTAINING PROTEIN"/>
    <property type="match status" value="1"/>
</dbReference>
<dbReference type="InterPro" id="IPR001343">
    <property type="entry name" value="Hemolysn_Ca-bd"/>
</dbReference>
<evidence type="ECO:0000256" key="1">
    <source>
        <dbReference type="SAM" id="MobiDB-lite"/>
    </source>
</evidence>
<dbReference type="PRINTS" id="PR00313">
    <property type="entry name" value="CABNDNGRPT"/>
</dbReference>
<dbReference type="Pfam" id="PF00353">
    <property type="entry name" value="HemolysinCabind"/>
    <property type="match status" value="1"/>
</dbReference>
<dbReference type="RefSeq" id="WP_316434474.1">
    <property type="nucleotide sequence ID" value="NZ_CP053586.1"/>
</dbReference>
<dbReference type="AlphaFoldDB" id="A0AA96WD19"/>
<dbReference type="GO" id="GO:0005509">
    <property type="term" value="F:calcium ion binding"/>
    <property type="evidence" value="ECO:0007669"/>
    <property type="project" value="InterPro"/>
</dbReference>
<dbReference type="InterPro" id="IPR011049">
    <property type="entry name" value="Serralysin-like_metalloprot_C"/>
</dbReference>
<evidence type="ECO:0000313" key="3">
    <source>
        <dbReference type="EMBL" id="WNZ22924.1"/>
    </source>
</evidence>
<dbReference type="Pfam" id="PF00188">
    <property type="entry name" value="CAP"/>
    <property type="match status" value="1"/>
</dbReference>
<dbReference type="PROSITE" id="PS00330">
    <property type="entry name" value="HEMOLYSIN_CALCIUM"/>
    <property type="match status" value="3"/>
</dbReference>
<name>A0AA96WD19_9CYAN</name>
<proteinExistence type="predicted"/>
<reference evidence="3" key="1">
    <citation type="submission" date="2020-05" db="EMBL/GenBank/DDBJ databases">
        <authorList>
            <person name="Zhu T."/>
            <person name="Keshari N."/>
            <person name="Lu X."/>
        </authorList>
    </citation>
    <scope>NUCLEOTIDE SEQUENCE</scope>
    <source>
        <strain evidence="3">NK1-12</strain>
    </source>
</reference>
<feature type="compositionally biased region" description="Pro residues" evidence="1">
    <location>
        <begin position="154"/>
        <end position="168"/>
    </location>
</feature>
<sequence>MATTNTAFTTRVLELTNQFRAENGLPGLKLNAELNAAAQGHSEDMANQDYFSHTGKNGSRPWDRAKAVGYEAQSMGENIAAGYTTPEAVVEGWKNSPGHRANMLNSTYKELGVGYFYLANDTGSINYNSYWTQKFGSGDLNPASFLPTASPTASPTPSPAPAPAPSPTPNLDDELIGTADGELLAGESGNDRIFGNGGNDTLNGGSGDDLLNGGAGNDLLSGGTGKDAFVFDSGKAFAAEDFGLDRIIDFERGVDKIVLDRTSFGRISPTSIGIVSRDALASTSSKRIVYSRSSGRLFFNANRSAGGFGDGGVLAVIDSDNNAATAAPALTAAAFQIVA</sequence>
<gene>
    <name evidence="3" type="ORF">HJG54_08670</name>
</gene>
<dbReference type="SUPFAM" id="SSF55797">
    <property type="entry name" value="PR-1-like"/>
    <property type="match status" value="1"/>
</dbReference>
<dbReference type="EMBL" id="CP053586">
    <property type="protein sequence ID" value="WNZ22924.1"/>
    <property type="molecule type" value="Genomic_DNA"/>
</dbReference>
<dbReference type="CDD" id="cd05379">
    <property type="entry name" value="CAP_bacterial"/>
    <property type="match status" value="1"/>
</dbReference>
<feature type="domain" description="SCP" evidence="2">
    <location>
        <begin position="13"/>
        <end position="135"/>
    </location>
</feature>
<evidence type="ECO:0000259" key="2">
    <source>
        <dbReference type="Pfam" id="PF00188"/>
    </source>
</evidence>
<dbReference type="GO" id="GO:0005615">
    <property type="term" value="C:extracellular space"/>
    <property type="evidence" value="ECO:0007669"/>
    <property type="project" value="InterPro"/>
</dbReference>
<dbReference type="InterPro" id="IPR035940">
    <property type="entry name" value="CAP_sf"/>
</dbReference>
<accession>A0AA96WD19</accession>
<dbReference type="PANTHER" id="PTHR31157">
    <property type="entry name" value="SCP DOMAIN-CONTAINING PROTEIN"/>
    <property type="match status" value="1"/>
</dbReference>
<organism evidence="3">
    <name type="scientific">Leptolyngbya sp. NK1-12</name>
    <dbReference type="NCBI Taxonomy" id="2547451"/>
    <lineage>
        <taxon>Bacteria</taxon>
        <taxon>Bacillati</taxon>
        <taxon>Cyanobacteriota</taxon>
        <taxon>Cyanophyceae</taxon>
        <taxon>Leptolyngbyales</taxon>
        <taxon>Leptolyngbyaceae</taxon>
        <taxon>Leptolyngbya group</taxon>
        <taxon>Leptolyngbya</taxon>
    </lineage>
</organism>
<dbReference type="Gene3D" id="3.40.33.10">
    <property type="entry name" value="CAP"/>
    <property type="match status" value="1"/>
</dbReference>
<feature type="region of interest" description="Disordered" evidence="1">
    <location>
        <begin position="142"/>
        <end position="175"/>
    </location>
</feature>
<dbReference type="SUPFAM" id="SSF51120">
    <property type="entry name" value="beta-Roll"/>
    <property type="match status" value="1"/>
</dbReference>
<dbReference type="InterPro" id="IPR014044">
    <property type="entry name" value="CAP_dom"/>
</dbReference>
<dbReference type="InterPro" id="IPR018511">
    <property type="entry name" value="Hemolysin-typ_Ca-bd_CS"/>
</dbReference>
<protein>
    <submittedName>
        <fullName evidence="3">Calcium-binding protein</fullName>
    </submittedName>
</protein>